<dbReference type="GO" id="GO:0008168">
    <property type="term" value="F:methyltransferase activity"/>
    <property type="evidence" value="ECO:0007669"/>
    <property type="project" value="UniProtKB-KW"/>
</dbReference>
<sequence>MADLFNEKSKNWDKNERRMMLASSIGNSLKAQIALTSDMEVMDFGAGTGLLCAQIAPEVQKIIAVDTSESMLEKLLAKDDLKGKVETVNQDIIEKPLAMKFDLIMSAMTLHHVEDTECLMRIFKENLKPGGRIALADLDAEDGTFHAEGTQGIFHHGFQRDDLKAKMQKAGFFDISFTTAYTVQGENRDFPIFLMTAKGD</sequence>
<reference evidence="2" key="1">
    <citation type="submission" date="2018-06" db="EMBL/GenBank/DDBJ databases">
        <authorList>
            <person name="Zhirakovskaya E."/>
        </authorList>
    </citation>
    <scope>NUCLEOTIDE SEQUENCE</scope>
</reference>
<name>A0A3B0RWN4_9ZZZZ</name>
<dbReference type="AlphaFoldDB" id="A0A3B0RWN4"/>
<keyword evidence="1 2" id="KW-0808">Transferase</keyword>
<evidence type="ECO:0000256" key="1">
    <source>
        <dbReference type="ARBA" id="ARBA00022679"/>
    </source>
</evidence>
<dbReference type="InterPro" id="IPR029063">
    <property type="entry name" value="SAM-dependent_MTases_sf"/>
</dbReference>
<dbReference type="Gene3D" id="3.40.50.150">
    <property type="entry name" value="Vaccinia Virus protein VP39"/>
    <property type="match status" value="1"/>
</dbReference>
<dbReference type="CDD" id="cd02440">
    <property type="entry name" value="AdoMet_MTases"/>
    <property type="match status" value="1"/>
</dbReference>
<organism evidence="2">
    <name type="scientific">hydrothermal vent metagenome</name>
    <dbReference type="NCBI Taxonomy" id="652676"/>
    <lineage>
        <taxon>unclassified sequences</taxon>
        <taxon>metagenomes</taxon>
        <taxon>ecological metagenomes</taxon>
    </lineage>
</organism>
<keyword evidence="2" id="KW-0489">Methyltransferase</keyword>
<dbReference type="SUPFAM" id="SSF53335">
    <property type="entry name" value="S-adenosyl-L-methionine-dependent methyltransferases"/>
    <property type="match status" value="1"/>
</dbReference>
<gene>
    <name evidence="2" type="ORF">MNBD_ALPHA02-2413</name>
</gene>
<dbReference type="PANTHER" id="PTHR43861">
    <property type="entry name" value="TRANS-ACONITATE 2-METHYLTRANSFERASE-RELATED"/>
    <property type="match status" value="1"/>
</dbReference>
<evidence type="ECO:0000313" key="2">
    <source>
        <dbReference type="EMBL" id="VAV96419.1"/>
    </source>
</evidence>
<proteinExistence type="predicted"/>
<dbReference type="GO" id="GO:0032259">
    <property type="term" value="P:methylation"/>
    <property type="evidence" value="ECO:0007669"/>
    <property type="project" value="UniProtKB-KW"/>
</dbReference>
<dbReference type="Pfam" id="PF13489">
    <property type="entry name" value="Methyltransf_23"/>
    <property type="match status" value="1"/>
</dbReference>
<protein>
    <submittedName>
        <fullName evidence="2">Methyltransferase, putative</fullName>
    </submittedName>
</protein>
<dbReference type="PANTHER" id="PTHR43861:SF3">
    <property type="entry name" value="PUTATIVE (AFU_ORTHOLOGUE AFUA_2G14390)-RELATED"/>
    <property type="match status" value="1"/>
</dbReference>
<accession>A0A3B0RWN4</accession>
<dbReference type="EMBL" id="UOED01000107">
    <property type="protein sequence ID" value="VAV96419.1"/>
    <property type="molecule type" value="Genomic_DNA"/>
</dbReference>